<feature type="region of interest" description="Disordered" evidence="1">
    <location>
        <begin position="1"/>
        <end position="32"/>
    </location>
</feature>
<evidence type="ECO:0000256" key="1">
    <source>
        <dbReference type="SAM" id="MobiDB-lite"/>
    </source>
</evidence>
<proteinExistence type="predicted"/>
<dbReference type="KEGG" id="abs:AZOBR_100367"/>
<dbReference type="EMBL" id="HE577327">
    <property type="protein sequence ID" value="CCC97981.1"/>
    <property type="molecule type" value="Genomic_DNA"/>
</dbReference>
<name>A0A9P1NLU2_9PROT</name>
<organism evidence="2 3">
    <name type="scientific">Azospirillum baldaniorum</name>
    <dbReference type="NCBI Taxonomy" id="1064539"/>
    <lineage>
        <taxon>Bacteria</taxon>
        <taxon>Pseudomonadati</taxon>
        <taxon>Pseudomonadota</taxon>
        <taxon>Alphaproteobacteria</taxon>
        <taxon>Rhodospirillales</taxon>
        <taxon>Azospirillaceae</taxon>
        <taxon>Azospirillum</taxon>
    </lineage>
</organism>
<dbReference type="RefSeq" id="WP_014240236.1">
    <property type="nucleotide sequence ID" value="NC_016617.1"/>
</dbReference>
<dbReference type="AlphaFoldDB" id="A0A9P1NLU2"/>
<sequence>MRDHPFRPAHAIPHDVIPSNADQAPSAAREPDVQLAAMVPQSVKRAVRRRAEEEGTTVRSVLLRALKHAGIAEVEESEIADRRIAAGAERSGVWKATRIPTRAR</sequence>
<accession>A0A9P1NLU2</accession>
<dbReference type="Proteomes" id="UP000007319">
    <property type="component" value="Chromosome"/>
</dbReference>
<evidence type="ECO:0000313" key="3">
    <source>
        <dbReference type="Proteomes" id="UP000007319"/>
    </source>
</evidence>
<gene>
    <name evidence="2" type="ORF">AZOBR_100367</name>
</gene>
<reference evidence="2 3" key="1">
    <citation type="journal article" date="2011" name="PLoS Genet.">
        <title>Azospirillum genomes reveal transition of bacteria from aquatic to terrestrial environments.</title>
        <authorList>
            <person name="Wisniewski-Dye F."/>
            <person name="Borziak K."/>
            <person name="Khalsa-Moyers G."/>
            <person name="Alexandre G."/>
            <person name="Sukharnikov L.O."/>
            <person name="Wuichet K."/>
            <person name="Hurst G.B."/>
            <person name="McDonald W.H."/>
            <person name="Robertson J.S."/>
            <person name="Barbe V."/>
            <person name="Calteau A."/>
            <person name="Rouy Z."/>
            <person name="Mangenot S."/>
            <person name="Prigent-Combaret C."/>
            <person name="Normand P."/>
            <person name="Boyer M."/>
            <person name="Siguier P."/>
            <person name="Dessaux Y."/>
            <person name="Elmerich C."/>
            <person name="Condemine G."/>
            <person name="Krishnen G."/>
            <person name="Kennedy I."/>
            <person name="Paterson A.H."/>
            <person name="Gonzalez V."/>
            <person name="Mavingui P."/>
            <person name="Zhulin I.B."/>
        </authorList>
    </citation>
    <scope>NUCLEOTIDE SEQUENCE [LARGE SCALE GENOMIC DNA]</scope>
    <source>
        <strain evidence="2 3">Sp245</strain>
    </source>
</reference>
<protein>
    <submittedName>
        <fullName evidence="2">Uncharacterized protein</fullName>
    </submittedName>
</protein>
<keyword evidence="3" id="KW-1185">Reference proteome</keyword>
<evidence type="ECO:0000313" key="2">
    <source>
        <dbReference type="EMBL" id="CCC97981.1"/>
    </source>
</evidence>